<gene>
    <name evidence="1" type="ORF">CKQ80_07625</name>
</gene>
<accession>A0A2A2PHN5</accession>
<proteinExistence type="predicted"/>
<keyword evidence="2" id="KW-1185">Reference proteome</keyword>
<evidence type="ECO:0000313" key="1">
    <source>
        <dbReference type="EMBL" id="PAW55176.1"/>
    </source>
</evidence>
<organism evidence="1 2">
    <name type="scientific">Pseudomonas moraviensis</name>
    <dbReference type="NCBI Taxonomy" id="321662"/>
    <lineage>
        <taxon>Bacteria</taxon>
        <taxon>Pseudomonadati</taxon>
        <taxon>Pseudomonadota</taxon>
        <taxon>Gammaproteobacteria</taxon>
        <taxon>Pseudomonadales</taxon>
        <taxon>Pseudomonadaceae</taxon>
        <taxon>Pseudomonas</taxon>
    </lineage>
</organism>
<dbReference type="Proteomes" id="UP000217830">
    <property type="component" value="Unassembled WGS sequence"/>
</dbReference>
<dbReference type="RefSeq" id="WP_095667367.1">
    <property type="nucleotide sequence ID" value="NZ_NRSS01000004.1"/>
</dbReference>
<dbReference type="AlphaFoldDB" id="A0A2A2PHN5"/>
<sequence>MDYPKSVPSAGLVNGKFIDENPLTGTPGSLIPADWGNGVTQEILNVIKAGDLTPDETKYDQLLQAIQSVSAKGWNLDSALPIGSLPTATVATPDGRLAITPAAVSTGGGRVSIPAGVLISLGQEVVAGQLGRARTFTTQVWSSPDLLPSTGYFLRAQVIAGALTFYMQRGTIYDATPDGLKGTVNGAAGGGFQSTPLDICLAWVVTAGSGSIPIVRAIYNRNRLSWTQTVNGNGVVYLPLDPHARAARLVVGNPTPHPTGITSVNFAPTGWLGGNYCYLNPTVGTSNNWDGWATAGGAVLIFSSNVVSDTTVSTLTASFDHNELRSLWQSYQAEHTLGASNAASDELLFSMGLKSVGPADYANGIAVNFAAAVNVNFSWELIR</sequence>
<evidence type="ECO:0000313" key="2">
    <source>
        <dbReference type="Proteomes" id="UP000217830"/>
    </source>
</evidence>
<comment type="caution">
    <text evidence="1">The sequence shown here is derived from an EMBL/GenBank/DDBJ whole genome shotgun (WGS) entry which is preliminary data.</text>
</comment>
<reference evidence="1 2" key="1">
    <citation type="submission" date="2017-08" db="EMBL/GenBank/DDBJ databases">
        <title>Draft Genome Sequence of Pseudomonas moraviensis TYU6, isolated from Taxus cuspidata by using PacBio Single-Molecule Real-Time Technology.</title>
        <authorList>
            <person name="Baek K.-H."/>
            <person name="Mishra A.K."/>
        </authorList>
    </citation>
    <scope>NUCLEOTIDE SEQUENCE [LARGE SCALE GENOMIC DNA]</scope>
    <source>
        <strain evidence="1 2">TYU6</strain>
    </source>
</reference>
<dbReference type="EMBL" id="NRST01000001">
    <property type="protein sequence ID" value="PAW55176.1"/>
    <property type="molecule type" value="Genomic_DNA"/>
</dbReference>
<protein>
    <submittedName>
        <fullName evidence="1">Phage tail protein</fullName>
    </submittedName>
</protein>
<name>A0A2A2PHN5_9PSED</name>